<geneLocation type="plasmid" evidence="2">
    <name>pMaq22A_2p DNA</name>
</geneLocation>
<keyword evidence="1" id="KW-0808">Transferase</keyword>
<keyword evidence="1" id="KW-0418">Kinase</keyword>
<dbReference type="KEGG" id="maqu:Maq22A_2p41405"/>
<dbReference type="GO" id="GO:0016301">
    <property type="term" value="F:kinase activity"/>
    <property type="evidence" value="ECO:0007669"/>
    <property type="project" value="UniProtKB-KW"/>
</dbReference>
<reference evidence="1 2" key="1">
    <citation type="journal article" date="2015" name="Genome Announc.">
        <title>Complete Genome Sequence of Methylobacterium aquaticum Strain 22A, Isolated from Racomitrium japonicum Moss.</title>
        <authorList>
            <person name="Tani A."/>
            <person name="Ogura Y."/>
            <person name="Hayashi T."/>
            <person name="Kimbara K."/>
        </authorList>
    </citation>
    <scope>NUCLEOTIDE SEQUENCE [LARGE SCALE GENOMIC DNA]</scope>
    <source>
        <strain evidence="1 2">MA-22A</strain>
        <plasmid evidence="2">Plasmid pMaq22A_2p DNA</plasmid>
    </source>
</reference>
<organism evidence="1 2">
    <name type="scientific">Methylobacterium aquaticum</name>
    <dbReference type="NCBI Taxonomy" id="270351"/>
    <lineage>
        <taxon>Bacteria</taxon>
        <taxon>Pseudomonadati</taxon>
        <taxon>Pseudomonadota</taxon>
        <taxon>Alphaproteobacteria</taxon>
        <taxon>Hyphomicrobiales</taxon>
        <taxon>Methylobacteriaceae</taxon>
        <taxon>Methylobacterium</taxon>
    </lineage>
</organism>
<name>A0A0C6FBD3_9HYPH</name>
<reference evidence="2" key="2">
    <citation type="submission" date="2015-01" db="EMBL/GenBank/DDBJ databases">
        <title>Complete genome sequence of Methylobacterium aquaticum strain 22A.</title>
        <authorList>
            <person name="Tani A."/>
            <person name="Ogura Y."/>
            <person name="Hayashi T."/>
        </authorList>
    </citation>
    <scope>NUCLEOTIDE SEQUENCE [LARGE SCALE GENOMIC DNA]</scope>
    <source>
        <strain evidence="2">MA-22A</strain>
        <plasmid evidence="2">Plasmid pMaq22A_2p DNA</plasmid>
    </source>
</reference>
<dbReference type="EMBL" id="AP014706">
    <property type="protein sequence ID" value="BAQ50051.1"/>
    <property type="molecule type" value="Genomic_DNA"/>
</dbReference>
<accession>A0A0C6FBD3</accession>
<sequence>MYGSSSQAWELTGSRKGDITRVTRLSSIAMMHHPPDSIRVHVADPARLAALEERDVLDMAPAKGLDDAVQIARPMELSAS</sequence>
<dbReference type="Proteomes" id="UP000061432">
    <property type="component" value="Plasmid pMaq22A_2p"/>
</dbReference>
<gene>
    <name evidence="1" type="ORF">Maq22A_2p41405</name>
</gene>
<dbReference type="AlphaFoldDB" id="A0A0C6FBD3"/>
<evidence type="ECO:0000313" key="1">
    <source>
        <dbReference type="EMBL" id="BAQ50051.1"/>
    </source>
</evidence>
<evidence type="ECO:0000313" key="2">
    <source>
        <dbReference type="Proteomes" id="UP000061432"/>
    </source>
</evidence>
<keyword evidence="1" id="KW-0614">Plasmid</keyword>
<proteinExistence type="predicted"/>
<protein>
    <submittedName>
        <fullName evidence="1">Signal transduction histidine kinase</fullName>
    </submittedName>
</protein>
<dbReference type="PATRIC" id="fig|270351.10.peg.7198"/>